<dbReference type="Proteomes" id="UP000636110">
    <property type="component" value="Unassembled WGS sequence"/>
</dbReference>
<keyword evidence="2" id="KW-1185">Reference proteome</keyword>
<dbReference type="PROSITE" id="PS51257">
    <property type="entry name" value="PROKAR_LIPOPROTEIN"/>
    <property type="match status" value="1"/>
</dbReference>
<name>A0ABR6EXY3_9SPHI</name>
<dbReference type="InterPro" id="IPR011048">
    <property type="entry name" value="Haem_d1_sf"/>
</dbReference>
<dbReference type="RefSeq" id="WP_182958605.1">
    <property type="nucleotide sequence ID" value="NZ_WNXC01000005.1"/>
</dbReference>
<organism evidence="1 2">
    <name type="scientific">Pedobacter gandavensis</name>
    <dbReference type="NCBI Taxonomy" id="2679963"/>
    <lineage>
        <taxon>Bacteria</taxon>
        <taxon>Pseudomonadati</taxon>
        <taxon>Bacteroidota</taxon>
        <taxon>Sphingobacteriia</taxon>
        <taxon>Sphingobacteriales</taxon>
        <taxon>Sphingobacteriaceae</taxon>
        <taxon>Pedobacter</taxon>
    </lineage>
</organism>
<evidence type="ECO:0000313" key="2">
    <source>
        <dbReference type="Proteomes" id="UP000636110"/>
    </source>
</evidence>
<accession>A0ABR6EXY3</accession>
<gene>
    <name evidence="1" type="ORF">GM920_14360</name>
</gene>
<protein>
    <submittedName>
        <fullName evidence="1">DUF4374 domain-containing protein</fullName>
    </submittedName>
</protein>
<comment type="caution">
    <text evidence="1">The sequence shown here is derived from an EMBL/GenBank/DDBJ whole genome shotgun (WGS) entry which is preliminary data.</text>
</comment>
<sequence length="407" mass="45165">MFTTIKTRVLVLATALVFISGLYACKKDNKGSGTDEKENGEYAVIYSVGDDSYLLNINSLTEGKISPKGSGIDVSNIFTWGENIMQRGRYFYFLNPTGRFSKHLYQDGKLTKEGEIPFDAFPSPYVGWSLWLDNNQLMFGPRGSNLYAIINVSNMTIVKSGEFDLPSVPKDHSRKVYSAFTSGNKVMIGYGLYNEITKLTTDDSYLASMDLPALGNFKVTSKDGRSAPAGPLRNGYFGQFVDNGNDYLLTHPMPMLGGNKPNMPTGFFRIKAGTDTFDPSYFFNISALTNGDNQLGVCYVGNGKAILANAKDAKNRVKVKDDWWYADMWEYLVVDVNAQKVVKRLDFPPLLNSRSAIVLDGKAYIAVNDPKADAIYVYEYDPIADTLKKGLRIDGGSDNTPILYKLK</sequence>
<dbReference type="SUPFAM" id="SSF51004">
    <property type="entry name" value="C-terminal (heme d1) domain of cytochrome cd1-nitrite reductase"/>
    <property type="match status" value="1"/>
</dbReference>
<reference evidence="1 2" key="1">
    <citation type="submission" date="2019-11" db="EMBL/GenBank/DDBJ databases">
        <title>Description of Pedobacter sp. LMG 31462T.</title>
        <authorList>
            <person name="Carlier A."/>
            <person name="Qi S."/>
            <person name="Vandamme P."/>
        </authorList>
    </citation>
    <scope>NUCLEOTIDE SEQUENCE [LARGE SCALE GENOMIC DNA]</scope>
    <source>
        <strain evidence="1 2">LMG 31462</strain>
    </source>
</reference>
<dbReference type="EMBL" id="WNXC01000005">
    <property type="protein sequence ID" value="MBB2150082.1"/>
    <property type="molecule type" value="Genomic_DNA"/>
</dbReference>
<evidence type="ECO:0000313" key="1">
    <source>
        <dbReference type="EMBL" id="MBB2150082.1"/>
    </source>
</evidence>
<proteinExistence type="predicted"/>